<sequence>MQIVRARAKHTLLLPSVPGTKGKRFSIFARMPRNDQCPPHGMSFRPPEWYPLAARQDRHEYGSKNVASDPLASHAVGERQGSGAYLQLMAASTSMESTATLTIPHGYF</sequence>
<protein>
    <submittedName>
        <fullName evidence="1">Uncharacterized protein</fullName>
    </submittedName>
</protein>
<name>A0AAV4D083_9GAST</name>
<evidence type="ECO:0000313" key="2">
    <source>
        <dbReference type="Proteomes" id="UP000735302"/>
    </source>
</evidence>
<dbReference type="EMBL" id="BLXT01007237">
    <property type="protein sequence ID" value="GFO37474.1"/>
    <property type="molecule type" value="Genomic_DNA"/>
</dbReference>
<gene>
    <name evidence="1" type="ORF">PoB_006397900</name>
</gene>
<dbReference type="Proteomes" id="UP000735302">
    <property type="component" value="Unassembled WGS sequence"/>
</dbReference>
<keyword evidence="2" id="KW-1185">Reference proteome</keyword>
<proteinExistence type="predicted"/>
<accession>A0AAV4D083</accession>
<reference evidence="1 2" key="1">
    <citation type="journal article" date="2021" name="Elife">
        <title>Chloroplast acquisition without the gene transfer in kleptoplastic sea slugs, Plakobranchus ocellatus.</title>
        <authorList>
            <person name="Maeda T."/>
            <person name="Takahashi S."/>
            <person name="Yoshida T."/>
            <person name="Shimamura S."/>
            <person name="Takaki Y."/>
            <person name="Nagai Y."/>
            <person name="Toyoda A."/>
            <person name="Suzuki Y."/>
            <person name="Arimoto A."/>
            <person name="Ishii H."/>
            <person name="Satoh N."/>
            <person name="Nishiyama T."/>
            <person name="Hasebe M."/>
            <person name="Maruyama T."/>
            <person name="Minagawa J."/>
            <person name="Obokata J."/>
            <person name="Shigenobu S."/>
        </authorList>
    </citation>
    <scope>NUCLEOTIDE SEQUENCE [LARGE SCALE GENOMIC DNA]</scope>
</reference>
<dbReference type="AlphaFoldDB" id="A0AAV4D083"/>
<organism evidence="1 2">
    <name type="scientific">Plakobranchus ocellatus</name>
    <dbReference type="NCBI Taxonomy" id="259542"/>
    <lineage>
        <taxon>Eukaryota</taxon>
        <taxon>Metazoa</taxon>
        <taxon>Spiralia</taxon>
        <taxon>Lophotrochozoa</taxon>
        <taxon>Mollusca</taxon>
        <taxon>Gastropoda</taxon>
        <taxon>Heterobranchia</taxon>
        <taxon>Euthyneura</taxon>
        <taxon>Panpulmonata</taxon>
        <taxon>Sacoglossa</taxon>
        <taxon>Placobranchoidea</taxon>
        <taxon>Plakobranchidae</taxon>
        <taxon>Plakobranchus</taxon>
    </lineage>
</organism>
<comment type="caution">
    <text evidence="1">The sequence shown here is derived from an EMBL/GenBank/DDBJ whole genome shotgun (WGS) entry which is preliminary data.</text>
</comment>
<evidence type="ECO:0000313" key="1">
    <source>
        <dbReference type="EMBL" id="GFO37474.1"/>
    </source>
</evidence>